<dbReference type="EC" id="2.3.2.27" evidence="3"/>
<dbReference type="GO" id="GO:0003729">
    <property type="term" value="F:mRNA binding"/>
    <property type="evidence" value="ECO:0007669"/>
    <property type="project" value="TreeGrafter"/>
</dbReference>
<keyword evidence="6 8" id="KW-0863">Zinc-finger</keyword>
<dbReference type="AlphaFoldDB" id="A0A6M2DKP3"/>
<keyword evidence="4" id="KW-0808">Transferase</keyword>
<dbReference type="Pfam" id="PF00642">
    <property type="entry name" value="zf-CCCH"/>
    <property type="match status" value="1"/>
</dbReference>
<feature type="domain" description="RING-type" evidence="11">
    <location>
        <begin position="14"/>
        <end position="54"/>
    </location>
</feature>
<feature type="zinc finger region" description="C3H1-type" evidence="8">
    <location>
        <begin position="450"/>
        <end position="478"/>
    </location>
</feature>
<dbReference type="InterPro" id="IPR000571">
    <property type="entry name" value="Znf_CCCH"/>
</dbReference>
<evidence type="ECO:0000256" key="8">
    <source>
        <dbReference type="PROSITE-ProRule" id="PRU00723"/>
    </source>
</evidence>
<dbReference type="Gene3D" id="3.30.40.10">
    <property type="entry name" value="Zinc/RING finger domain, C3HC4 (zinc finger)"/>
    <property type="match status" value="1"/>
</dbReference>
<evidence type="ECO:0000313" key="13">
    <source>
        <dbReference type="EMBL" id="NOV46514.1"/>
    </source>
</evidence>
<dbReference type="GO" id="GO:0006511">
    <property type="term" value="P:ubiquitin-dependent protein catabolic process"/>
    <property type="evidence" value="ECO:0007669"/>
    <property type="project" value="TreeGrafter"/>
</dbReference>
<dbReference type="SUPFAM" id="SSF90229">
    <property type="entry name" value="CCCH zinc finger"/>
    <property type="match status" value="1"/>
</dbReference>
<dbReference type="GO" id="GO:0000288">
    <property type="term" value="P:nuclear-transcribed mRNA catabolic process, deadenylation-dependent decay"/>
    <property type="evidence" value="ECO:0007669"/>
    <property type="project" value="TreeGrafter"/>
</dbReference>
<dbReference type="InterPro" id="IPR013083">
    <property type="entry name" value="Znf_RING/FYVE/PHD"/>
</dbReference>
<dbReference type="Gene3D" id="1.20.120.1790">
    <property type="match status" value="1"/>
</dbReference>
<organism evidence="13">
    <name type="scientific">Xenopsylla cheopis</name>
    <name type="common">Oriental rat flea</name>
    <name type="synonym">Pulex cheopis</name>
    <dbReference type="NCBI Taxonomy" id="163159"/>
    <lineage>
        <taxon>Eukaryota</taxon>
        <taxon>Metazoa</taxon>
        <taxon>Ecdysozoa</taxon>
        <taxon>Arthropoda</taxon>
        <taxon>Hexapoda</taxon>
        <taxon>Insecta</taxon>
        <taxon>Pterygota</taxon>
        <taxon>Neoptera</taxon>
        <taxon>Endopterygota</taxon>
        <taxon>Siphonaptera</taxon>
        <taxon>Pulicidae</taxon>
        <taxon>Xenopsyllinae</taxon>
        <taxon>Xenopsylla</taxon>
    </lineage>
</organism>
<dbReference type="InterPro" id="IPR041523">
    <property type="entry name" value="ROQ_II"/>
</dbReference>
<dbReference type="InterPro" id="IPR048575">
    <property type="entry name" value="Roquin_1_2-like_ROQ"/>
</dbReference>
<dbReference type="GO" id="GO:0035613">
    <property type="term" value="F:RNA stem-loop binding"/>
    <property type="evidence" value="ECO:0007669"/>
    <property type="project" value="TreeGrafter"/>
</dbReference>
<evidence type="ECO:0000256" key="1">
    <source>
        <dbReference type="ARBA" id="ARBA00000900"/>
    </source>
</evidence>
<dbReference type="EMBL" id="GIIL01002788">
    <property type="protein sequence ID" value="NOV46514.1"/>
    <property type="molecule type" value="Transcribed_RNA"/>
</dbReference>
<dbReference type="GO" id="GO:0010494">
    <property type="term" value="C:cytoplasmic stress granule"/>
    <property type="evidence" value="ECO:0007669"/>
    <property type="project" value="TreeGrafter"/>
</dbReference>
<comment type="catalytic activity">
    <reaction evidence="1">
        <text>S-ubiquitinyl-[E2 ubiquitin-conjugating enzyme]-L-cysteine + [acceptor protein]-L-lysine = [E2 ubiquitin-conjugating enzyme]-L-cysteine + N(6)-ubiquitinyl-[acceptor protein]-L-lysine.</text>
        <dbReference type="EC" id="2.3.2.27"/>
    </reaction>
</comment>
<dbReference type="GO" id="GO:0000209">
    <property type="term" value="P:protein polyubiquitination"/>
    <property type="evidence" value="ECO:0007669"/>
    <property type="project" value="TreeGrafter"/>
</dbReference>
<keyword evidence="7 8" id="KW-0862">Zinc</keyword>
<evidence type="ECO:0000256" key="4">
    <source>
        <dbReference type="ARBA" id="ARBA00022679"/>
    </source>
</evidence>
<dbReference type="InterPro" id="IPR001841">
    <property type="entry name" value="Znf_RING"/>
</dbReference>
<reference evidence="13" key="1">
    <citation type="submission" date="2020-03" db="EMBL/GenBank/DDBJ databases">
        <title>Transcriptomic Profiling of the Digestive Tract of the Rat Flea, Xenopsylla cheopis, Following Blood Feeding and Infection with Yersinia pestis.</title>
        <authorList>
            <person name="Bland D.M."/>
            <person name="Martens C.A."/>
            <person name="Virtaneva K."/>
            <person name="Kanakabandi K."/>
            <person name="Long D."/>
            <person name="Rosenke R."/>
            <person name="Saturday G.A."/>
            <person name="Hoyt F.H."/>
            <person name="Bruno D.P."/>
            <person name="Ribeiro J.M.C."/>
            <person name="Hinnebusch J."/>
        </authorList>
    </citation>
    <scope>NUCLEOTIDE SEQUENCE</scope>
</reference>
<evidence type="ECO:0000256" key="2">
    <source>
        <dbReference type="ARBA" id="ARBA00004201"/>
    </source>
</evidence>
<dbReference type="GO" id="GO:0008270">
    <property type="term" value="F:zinc ion binding"/>
    <property type="evidence" value="ECO:0007669"/>
    <property type="project" value="UniProtKB-KW"/>
</dbReference>
<feature type="compositionally biased region" description="Low complexity" evidence="10">
    <location>
        <begin position="717"/>
        <end position="729"/>
    </location>
</feature>
<dbReference type="PROSITE" id="PS50089">
    <property type="entry name" value="ZF_RING_2"/>
    <property type="match status" value="1"/>
</dbReference>
<evidence type="ECO:0000259" key="12">
    <source>
        <dbReference type="PROSITE" id="PS50103"/>
    </source>
</evidence>
<feature type="coiled-coil region" evidence="9">
    <location>
        <begin position="770"/>
        <end position="804"/>
    </location>
</feature>
<dbReference type="SMART" id="SM00184">
    <property type="entry name" value="RING"/>
    <property type="match status" value="1"/>
</dbReference>
<feature type="domain" description="C3H1-type" evidence="12">
    <location>
        <begin position="450"/>
        <end position="478"/>
    </location>
</feature>
<proteinExistence type="predicted"/>
<comment type="subcellular location">
    <subcellularLocation>
        <location evidence="2">Cytoplasm</location>
        <location evidence="2">P-body</location>
    </subcellularLocation>
</comment>
<dbReference type="PANTHER" id="PTHR13139:SF54">
    <property type="entry name" value="RING-TYPE E3 UBIQUITIN TRANSFERASE"/>
    <property type="match status" value="1"/>
</dbReference>
<dbReference type="Pfam" id="PF21206">
    <property type="entry name" value="Roquin_1_2-like_ROQ"/>
    <property type="match status" value="1"/>
</dbReference>
<dbReference type="Gene3D" id="4.10.1000.10">
    <property type="entry name" value="Zinc finger, CCCH-type"/>
    <property type="match status" value="1"/>
</dbReference>
<evidence type="ECO:0000256" key="9">
    <source>
        <dbReference type="SAM" id="Coils"/>
    </source>
</evidence>
<dbReference type="GO" id="GO:0061630">
    <property type="term" value="F:ubiquitin protein ligase activity"/>
    <property type="evidence" value="ECO:0007669"/>
    <property type="project" value="UniProtKB-EC"/>
</dbReference>
<evidence type="ECO:0000256" key="5">
    <source>
        <dbReference type="ARBA" id="ARBA00022723"/>
    </source>
</evidence>
<dbReference type="FunFam" id="3.30.40.10:FF:000047">
    <property type="entry name" value="Roquin-2 isoform 1"/>
    <property type="match status" value="1"/>
</dbReference>
<evidence type="ECO:0000259" key="11">
    <source>
        <dbReference type="PROSITE" id="PS50089"/>
    </source>
</evidence>
<dbReference type="PROSITE" id="PS50103">
    <property type="entry name" value="ZF_C3H1"/>
    <property type="match status" value="1"/>
</dbReference>
<evidence type="ECO:0000256" key="7">
    <source>
        <dbReference type="ARBA" id="ARBA00022833"/>
    </source>
</evidence>
<dbReference type="Pfam" id="PF18386">
    <property type="entry name" value="ROQ_II"/>
    <property type="match status" value="1"/>
</dbReference>
<dbReference type="FunFam" id="1.20.120.1790:FF:000001">
    <property type="entry name" value="roquin-1 isoform X1"/>
    <property type="match status" value="1"/>
</dbReference>
<evidence type="ECO:0000256" key="3">
    <source>
        <dbReference type="ARBA" id="ARBA00012483"/>
    </source>
</evidence>
<accession>A0A6M2DKP3</accession>
<keyword evidence="5 8" id="KW-0479">Metal-binding</keyword>
<name>A0A6M2DKP3_XENCH</name>
<protein>
    <recommendedName>
        <fullName evidence="3">RING-type E3 ubiquitin transferase</fullName>
        <ecNumber evidence="3">2.3.2.27</ecNumber>
    </recommendedName>
</protein>
<dbReference type="PANTHER" id="PTHR13139">
    <property type="entry name" value="RING FINGER AND CCCH-TYPE ZINC FINGER DOMAIN-CONTAINING PROTEIN"/>
    <property type="match status" value="1"/>
</dbReference>
<sequence>MPIQAPQWTDFLCCPVCCHEFAANHRAPISLGCGHTICKTCLANLHRKQCPFDQTVIVTDINSLPINSALLQLISPNASVDCDNTEVLKCLSSEDLKYYLQARKCIEELALYLKPFHNGSTSILSRPMQRKLVTLVNCQLMEDEGRSRSMRAARSLGERTVTELILQHQNPQQLSANLWAGVRARGCQFLGPAMQEEVLKLVLLALEDGSALSRKVLVMFVVQRLEPHFPQASKTSIGHVVQLLYRASCFKVSKREGDSSLMQLKEEFRTYDALRREHDAQIVQIATEAGLRVAPDQWSALLYGDAAHRSHMQSVMDKLQGPQSFALGVQELVIALQRSGDPADLGNLTKSLELLAGIDANAESLVPTWQQCAAALAAVARVVFGLVDFIMHHSHGNSNNNLGNTNGSGLCRSGNIIGKQNGDQISPHFNVGAGLTQPPAINSASTVSNKYKVSMCRDLTLKNSCPRGANCTFAHSEDELDRHRAKNRKSLRTPSITKSITDENFKPNYHGMSPVNMMSPHNISPAAIPLPLRVPNEHLHHNNASFNIPTARPALPVLGDHRFPNTYEGFIPSQGIVLSPNKPHIDYYTPNRMDSARMQSWDSSYLPSRQFMHANNYMKPMRNLAALQQKRLDILAQLEIIAKQAVNNSTKMNGNNGILERQENMHNWDDNEVLHFTPVESSGAVFVRSDSILTDDDYVPFEPTTPTPKYGPISRMSNQPNSSNNGNGQMTNDGKRINSSWIFNQNQVYQPSGTVGTINENYVVNQDPSKQMLNENQQALLAESQRMKQQLHHLERKIKVLESASNHNQQPSIFNNESERLAKELRLVEQGISHMEREKEAAAIMNKVVTNGNSNGGQAAYWDNSTNREDEDYEADIAHDMRELELRWENELEEQEKRWTNTPEKQ</sequence>
<evidence type="ECO:0000256" key="10">
    <source>
        <dbReference type="SAM" id="MobiDB-lite"/>
    </source>
</evidence>
<dbReference type="GO" id="GO:0000932">
    <property type="term" value="C:P-body"/>
    <property type="evidence" value="ECO:0007669"/>
    <property type="project" value="UniProtKB-SubCell"/>
</dbReference>
<dbReference type="GO" id="GO:0003725">
    <property type="term" value="F:double-stranded RNA binding"/>
    <property type="evidence" value="ECO:0007669"/>
    <property type="project" value="TreeGrafter"/>
</dbReference>
<evidence type="ECO:0000256" key="6">
    <source>
        <dbReference type="ARBA" id="ARBA00022771"/>
    </source>
</evidence>
<dbReference type="InterPro" id="IPR036855">
    <property type="entry name" value="Znf_CCCH_sf"/>
</dbReference>
<dbReference type="PROSITE" id="PS00518">
    <property type="entry name" value="ZF_RING_1"/>
    <property type="match status" value="1"/>
</dbReference>
<dbReference type="InterPro" id="IPR017907">
    <property type="entry name" value="Znf_RING_CS"/>
</dbReference>
<keyword evidence="9" id="KW-0175">Coiled coil</keyword>
<dbReference type="SUPFAM" id="SSF57850">
    <property type="entry name" value="RING/U-box"/>
    <property type="match status" value="1"/>
</dbReference>
<dbReference type="InterPro" id="IPR052249">
    <property type="entry name" value="Roquin_domain"/>
</dbReference>
<feature type="region of interest" description="Disordered" evidence="10">
    <location>
        <begin position="697"/>
        <end position="736"/>
    </location>
</feature>